<dbReference type="InterPro" id="IPR045095">
    <property type="entry name" value="ACDP"/>
</dbReference>
<keyword evidence="1" id="KW-0813">Transport</keyword>
<proteinExistence type="predicted"/>
<feature type="domain" description="CNNM transmembrane" evidence="4">
    <location>
        <begin position="1"/>
        <end position="91"/>
    </location>
</feature>
<dbReference type="WBParaSite" id="GPUH_0002546001-mRNA-1">
    <property type="protein sequence ID" value="GPUH_0002546001-mRNA-1"/>
    <property type="gene ID" value="GPUH_0002546001"/>
</dbReference>
<evidence type="ECO:0000256" key="3">
    <source>
        <dbReference type="SAM" id="Phobius"/>
    </source>
</evidence>
<dbReference type="PROSITE" id="PS51846">
    <property type="entry name" value="CNNM"/>
    <property type="match status" value="1"/>
</dbReference>
<name>A0A183EWT9_9BILA</name>
<dbReference type="GO" id="GO:0006811">
    <property type="term" value="P:monoatomic ion transport"/>
    <property type="evidence" value="ECO:0007669"/>
    <property type="project" value="UniProtKB-KW"/>
</dbReference>
<organism evidence="5">
    <name type="scientific">Gongylonema pulchrum</name>
    <dbReference type="NCBI Taxonomy" id="637853"/>
    <lineage>
        <taxon>Eukaryota</taxon>
        <taxon>Metazoa</taxon>
        <taxon>Ecdysozoa</taxon>
        <taxon>Nematoda</taxon>
        <taxon>Chromadorea</taxon>
        <taxon>Rhabditida</taxon>
        <taxon>Spirurina</taxon>
        <taxon>Spiruromorpha</taxon>
        <taxon>Spiruroidea</taxon>
        <taxon>Gongylonematidae</taxon>
        <taxon>Gongylonema</taxon>
    </lineage>
</organism>
<dbReference type="PANTHER" id="PTHR12064">
    <property type="entry name" value="METAL TRANSPORTER CNNM"/>
    <property type="match status" value="1"/>
</dbReference>
<evidence type="ECO:0000259" key="4">
    <source>
        <dbReference type="PROSITE" id="PS51846"/>
    </source>
</evidence>
<feature type="transmembrane region" description="Helical" evidence="3">
    <location>
        <begin position="54"/>
        <end position="72"/>
    </location>
</feature>
<keyword evidence="2 3" id="KW-0812">Transmembrane</keyword>
<protein>
    <submittedName>
        <fullName evidence="5">CNNM transmembrane domain-containing protein</fullName>
    </submittedName>
</protein>
<evidence type="ECO:0000256" key="1">
    <source>
        <dbReference type="ARBA" id="ARBA00023065"/>
    </source>
</evidence>
<dbReference type="GO" id="GO:0010960">
    <property type="term" value="P:magnesium ion homeostasis"/>
    <property type="evidence" value="ECO:0007669"/>
    <property type="project" value="InterPro"/>
</dbReference>
<feature type="transmembrane region" description="Helical" evidence="3">
    <location>
        <begin position="28"/>
        <end position="48"/>
    </location>
</feature>
<reference evidence="5" key="1">
    <citation type="submission" date="2016-06" db="UniProtKB">
        <authorList>
            <consortium name="WormBaseParasite"/>
        </authorList>
    </citation>
    <scope>IDENTIFICATION</scope>
</reference>
<dbReference type="InterPro" id="IPR002550">
    <property type="entry name" value="CNNM"/>
</dbReference>
<keyword evidence="2 3" id="KW-1133">Transmembrane helix</keyword>
<dbReference type="AlphaFoldDB" id="A0A183EWT9"/>
<evidence type="ECO:0000256" key="2">
    <source>
        <dbReference type="PROSITE-ProRule" id="PRU01193"/>
    </source>
</evidence>
<dbReference type="GO" id="GO:0022857">
    <property type="term" value="F:transmembrane transporter activity"/>
    <property type="evidence" value="ECO:0007669"/>
    <property type="project" value="TreeGrafter"/>
</dbReference>
<accession>A0A183EWT9</accession>
<keyword evidence="1" id="KW-0406">Ion transport</keyword>
<dbReference type="GO" id="GO:0005886">
    <property type="term" value="C:plasma membrane"/>
    <property type="evidence" value="ECO:0007669"/>
    <property type="project" value="TreeGrafter"/>
</dbReference>
<dbReference type="Pfam" id="PF01595">
    <property type="entry name" value="CNNM"/>
    <property type="match status" value="1"/>
</dbReference>
<evidence type="ECO:0000313" key="5">
    <source>
        <dbReference type="WBParaSite" id="GPUH_0002546001-mRNA-1"/>
    </source>
</evidence>
<dbReference type="PANTHER" id="PTHR12064:SF94">
    <property type="entry name" value="UNEXTENDED PROTEIN"/>
    <property type="match status" value="1"/>
</dbReference>
<keyword evidence="2 3" id="KW-0472">Membrane</keyword>
<sequence>LKCFDPEGSPTEREYAGTILPVRQSGNYLLCTILIMNVVINAAISILFEDMTSGIVAFVLSSVGIVVIGEIIPQSICIKSVYYQHCFLARQ</sequence>